<reference evidence="2" key="1">
    <citation type="journal article" date="2018" name="Virology">
        <title>A giant virus infecting green algae encodes key fermentation genes.</title>
        <authorList>
            <person name="Schvarcz C.R."/>
            <person name="Steward G.F."/>
        </authorList>
    </citation>
    <scope>NUCLEOTIDE SEQUENCE [LARGE SCALE GENOMIC DNA]</scope>
</reference>
<accession>A0A2P0VP30</accession>
<evidence type="ECO:0000256" key="1">
    <source>
        <dbReference type="SAM" id="MobiDB-lite"/>
    </source>
</evidence>
<proteinExistence type="predicted"/>
<feature type="compositionally biased region" description="Basic and acidic residues" evidence="1">
    <location>
        <begin position="1"/>
        <end position="17"/>
    </location>
</feature>
<name>A0A2P0VP30_9VIRU</name>
<organism evidence="2">
    <name type="scientific">Tetraselmis virus 1</name>
    <dbReference type="NCBI Taxonomy" id="2060617"/>
    <lineage>
        <taxon>Viruses</taxon>
        <taxon>Varidnaviria</taxon>
        <taxon>Bamfordvirae</taxon>
        <taxon>Nucleocytoviricota</taxon>
        <taxon>Megaviricetes</taxon>
        <taxon>Imitervirales</taxon>
        <taxon>Allomimiviridae</taxon>
        <taxon>Oceanusvirus</taxon>
        <taxon>Oceanusvirus kaneohense</taxon>
    </lineage>
</organism>
<dbReference type="Pfam" id="PF19063">
    <property type="entry name" value="DUF5759"/>
    <property type="match status" value="1"/>
</dbReference>
<feature type="region of interest" description="Disordered" evidence="1">
    <location>
        <begin position="1"/>
        <end position="22"/>
    </location>
</feature>
<dbReference type="Proteomes" id="UP000244773">
    <property type="component" value="Segment"/>
</dbReference>
<sequence>MEDSRPSAKRLQSEAKQRQKAKKTTFDTILDKVYNRILSKSKLDWRRIVYEVPLFVVGLPAYDVTECTSYIAKNLQKDGYIIEIYGERVIYISWDSHEEIS</sequence>
<evidence type="ECO:0000313" key="2">
    <source>
        <dbReference type="EMBL" id="AUF82651.1"/>
    </source>
</evidence>
<dbReference type="EMBL" id="KY322437">
    <property type="protein sequence ID" value="AUF82651.1"/>
    <property type="molecule type" value="Genomic_DNA"/>
</dbReference>
<gene>
    <name evidence="2" type="ORF">TetV_569</name>
</gene>
<protein>
    <submittedName>
        <fullName evidence="2">Uncharacterized protein</fullName>
    </submittedName>
</protein>
<keyword evidence="3" id="KW-1185">Reference proteome</keyword>
<dbReference type="InterPro" id="IPR043977">
    <property type="entry name" value="DUF5759"/>
</dbReference>
<evidence type="ECO:0000313" key="3">
    <source>
        <dbReference type="Proteomes" id="UP000244773"/>
    </source>
</evidence>